<evidence type="ECO:0000313" key="9">
    <source>
        <dbReference type="EMBL" id="WIA15153.1"/>
    </source>
</evidence>
<evidence type="ECO:0000256" key="1">
    <source>
        <dbReference type="ARBA" id="ARBA00022527"/>
    </source>
</evidence>
<accession>A0ABY8U657</accession>
<dbReference type="PANTHER" id="PTHR44329:SF214">
    <property type="entry name" value="PROTEIN KINASE DOMAIN-CONTAINING PROTEIN"/>
    <property type="match status" value="1"/>
</dbReference>
<dbReference type="PROSITE" id="PS00108">
    <property type="entry name" value="PROTEIN_KINASE_ST"/>
    <property type="match status" value="1"/>
</dbReference>
<feature type="domain" description="Protein kinase" evidence="8">
    <location>
        <begin position="660"/>
        <end position="1003"/>
    </location>
</feature>
<dbReference type="SUPFAM" id="SSF56112">
    <property type="entry name" value="Protein kinase-like (PK-like)"/>
    <property type="match status" value="1"/>
</dbReference>
<keyword evidence="4" id="KW-0418">Kinase</keyword>
<dbReference type="EMBL" id="CP126213">
    <property type="protein sequence ID" value="WIA15153.1"/>
    <property type="molecule type" value="Genomic_DNA"/>
</dbReference>
<reference evidence="9 10" key="1">
    <citation type="submission" date="2023-05" db="EMBL/GenBank/DDBJ databases">
        <title>A 100% complete, gapless, phased diploid assembly of the Scenedesmus obliquus UTEX 3031 genome.</title>
        <authorList>
            <person name="Biondi T.C."/>
            <person name="Hanschen E.R."/>
            <person name="Kwon T."/>
            <person name="Eng W."/>
            <person name="Kruse C.P.S."/>
            <person name="Koehler S.I."/>
            <person name="Kunde Y."/>
            <person name="Gleasner C.D."/>
            <person name="You Mak K.T."/>
            <person name="Polle J."/>
            <person name="Hovde B.T."/>
            <person name="Starkenburg S.R."/>
        </authorList>
    </citation>
    <scope>NUCLEOTIDE SEQUENCE [LARGE SCALE GENOMIC DNA]</scope>
    <source>
        <strain evidence="9 10">DOE0152z</strain>
    </source>
</reference>
<feature type="binding site" evidence="6">
    <location>
        <position position="687"/>
    </location>
    <ligand>
        <name>ATP</name>
        <dbReference type="ChEBI" id="CHEBI:30616"/>
    </ligand>
</feature>
<proteinExistence type="predicted"/>
<keyword evidence="2" id="KW-0808">Transferase</keyword>
<dbReference type="Gene3D" id="3.30.200.20">
    <property type="entry name" value="Phosphorylase Kinase, domain 1"/>
    <property type="match status" value="1"/>
</dbReference>
<protein>
    <recommendedName>
        <fullName evidence="8">Protein kinase domain-containing protein</fullName>
    </recommendedName>
</protein>
<feature type="region of interest" description="Disordered" evidence="7">
    <location>
        <begin position="741"/>
        <end position="785"/>
    </location>
</feature>
<dbReference type="Proteomes" id="UP001244341">
    <property type="component" value="Chromosome 6b"/>
</dbReference>
<evidence type="ECO:0000256" key="7">
    <source>
        <dbReference type="SAM" id="MobiDB-lite"/>
    </source>
</evidence>
<evidence type="ECO:0000256" key="5">
    <source>
        <dbReference type="ARBA" id="ARBA00022840"/>
    </source>
</evidence>
<keyword evidence="1" id="KW-0723">Serine/threonine-protein kinase</keyword>
<dbReference type="PROSITE" id="PS00107">
    <property type="entry name" value="PROTEIN_KINASE_ATP"/>
    <property type="match status" value="1"/>
</dbReference>
<evidence type="ECO:0000259" key="8">
    <source>
        <dbReference type="PROSITE" id="PS50011"/>
    </source>
</evidence>
<dbReference type="PANTHER" id="PTHR44329">
    <property type="entry name" value="SERINE/THREONINE-PROTEIN KINASE TNNI3K-RELATED"/>
    <property type="match status" value="1"/>
</dbReference>
<dbReference type="InterPro" id="IPR001245">
    <property type="entry name" value="Ser-Thr/Tyr_kinase_cat_dom"/>
</dbReference>
<evidence type="ECO:0000313" key="10">
    <source>
        <dbReference type="Proteomes" id="UP001244341"/>
    </source>
</evidence>
<dbReference type="InterPro" id="IPR017441">
    <property type="entry name" value="Protein_kinase_ATP_BS"/>
</dbReference>
<keyword evidence="10" id="KW-1185">Reference proteome</keyword>
<dbReference type="InterPro" id="IPR008271">
    <property type="entry name" value="Ser/Thr_kinase_AS"/>
</dbReference>
<dbReference type="InterPro" id="IPR011009">
    <property type="entry name" value="Kinase-like_dom_sf"/>
</dbReference>
<evidence type="ECO:0000256" key="6">
    <source>
        <dbReference type="PROSITE-ProRule" id="PRU10141"/>
    </source>
</evidence>
<dbReference type="PROSITE" id="PS50011">
    <property type="entry name" value="PROTEIN_KINASE_DOM"/>
    <property type="match status" value="1"/>
</dbReference>
<keyword evidence="5 6" id="KW-0067">ATP-binding</keyword>
<feature type="compositionally biased region" description="Low complexity" evidence="7">
    <location>
        <begin position="760"/>
        <end position="775"/>
    </location>
</feature>
<keyword evidence="3 6" id="KW-0547">Nucleotide-binding</keyword>
<organism evidence="9 10">
    <name type="scientific">Tetradesmus obliquus</name>
    <name type="common">Green alga</name>
    <name type="synonym">Acutodesmus obliquus</name>
    <dbReference type="NCBI Taxonomy" id="3088"/>
    <lineage>
        <taxon>Eukaryota</taxon>
        <taxon>Viridiplantae</taxon>
        <taxon>Chlorophyta</taxon>
        <taxon>core chlorophytes</taxon>
        <taxon>Chlorophyceae</taxon>
        <taxon>CS clade</taxon>
        <taxon>Sphaeropleales</taxon>
        <taxon>Scenedesmaceae</taxon>
        <taxon>Tetradesmus</taxon>
    </lineage>
</organism>
<dbReference type="Gene3D" id="1.10.510.10">
    <property type="entry name" value="Transferase(Phosphotransferase) domain 1"/>
    <property type="match status" value="1"/>
</dbReference>
<gene>
    <name evidence="9" type="ORF">OEZ85_001839</name>
</gene>
<evidence type="ECO:0000256" key="4">
    <source>
        <dbReference type="ARBA" id="ARBA00022777"/>
    </source>
</evidence>
<evidence type="ECO:0000256" key="2">
    <source>
        <dbReference type="ARBA" id="ARBA00022679"/>
    </source>
</evidence>
<dbReference type="Pfam" id="PF07714">
    <property type="entry name" value="PK_Tyr_Ser-Thr"/>
    <property type="match status" value="1"/>
</dbReference>
<dbReference type="SMART" id="SM00220">
    <property type="entry name" value="S_TKc"/>
    <property type="match status" value="1"/>
</dbReference>
<name>A0ABY8U657_TETOB</name>
<sequence length="1097" mass="117699">MELEGAIADFLPILAVQDSRVAPALNQSAGYSLRLQRLVLANIALPDPVKQAGIPRLWPLGMFAEPGSKLYMADVRLVVADDADLQRYVNFFKGEDSNAVQYYTDGISFLQIAKWNGTRTTARSVTIIAGPCRPTSSQQYALPATQTMAAAAAAARNGCAVQVADNSTLVPTLQQKAAVATQQALLVIVPFNVSLGRGLAAGAIQVRRPVILVGLFSRPTSVDLGMVVNQLNVTAPYSSFVWQSLILENAAPGDAVSAVTAPPFSTAVTVNVWAIYCTRSQTRIQCLQLYNCTVVLGAPEELDYISYMWSSYNSPLPSIKETTNFYDTELKTSALQFIPGPGPDALTAVNNTNLAYSIGYTVLTTQQHIAPRLPLPLGGATLQTTRAGPLLQTVDSCSSLQAALQYPTKDNRLHVWLLVGNISLNPPEQADCWQQRSINYTTHLYSQEAISGSDAHRLLHELMLPAPNATAQPGAAASTAPAAAHNATPRLLQGANASNESATDAQLAPRRILHSLSFAFLRDAFVLPATAADQFLQIQNVTLTQLPQGPNAREAADAAAGPWPAELWTVMLWSIDRPRQNGLLTLTGVRLLLPQPEFDYLEASARTASSFVVDVQGVPTGITFSGATVGTNAVRVAAMQAPGLSNSSSFESAVPAQQPLRLQTMIGQGSFGSVYLGTWHGRRVAVKVMQLPANALLGQLQPRSNSAPHMAIMETVVSSTISHPNLVQVYTYTLNPLIAGEEQGSGSSSSRRNLPPLPPQARQQQQQQVAQHGAATPPGSAQRSQGIVSGWELRLVMEYCDHGTLRDALDNGMLLRGRDSSSSSRCMHPGLALGLAQDIAAALLHLHAEGVVHGDLKAANVLLTRGGEDCGVLWASCLGFRVTAKVADFGLALQLDPSDTHATMAARGTPTHMSPELFLSGHVSKASDVYAFGILLFEMLTGQRAYAGVPIPLLPHEVARQGLRPAWPANLPPGCRDLQRLAEACWAQQPQDRPCLQEVFEWLASCSVATQERKQGSPVLLYPQRHSLDNHSGSFVQSVQQQLHELQVTAEQQVMLVQQGQVQQALKPRQAVAGQPLAAAFDLSWSEVTHGAIKPKF</sequence>
<dbReference type="InterPro" id="IPR000719">
    <property type="entry name" value="Prot_kinase_dom"/>
</dbReference>
<evidence type="ECO:0000256" key="3">
    <source>
        <dbReference type="ARBA" id="ARBA00022741"/>
    </source>
</evidence>
<dbReference type="InterPro" id="IPR051681">
    <property type="entry name" value="Ser/Thr_Kinases-Pseudokinases"/>
</dbReference>